<evidence type="ECO:0000313" key="4">
    <source>
        <dbReference type="EMBL" id="MBC5764604.1"/>
    </source>
</evidence>
<keyword evidence="4" id="KW-0808">Transferase</keyword>
<feature type="transmembrane region" description="Helical" evidence="1">
    <location>
        <begin position="12"/>
        <end position="32"/>
    </location>
</feature>
<dbReference type="PANTHER" id="PTHR34220">
    <property type="entry name" value="SENSOR HISTIDINE KINASE YPDA"/>
    <property type="match status" value="1"/>
</dbReference>
<organism evidence="4 5">
    <name type="scientific">Ramlibacter albus</name>
    <dbReference type="NCBI Taxonomy" id="2079448"/>
    <lineage>
        <taxon>Bacteria</taxon>
        <taxon>Pseudomonadati</taxon>
        <taxon>Pseudomonadota</taxon>
        <taxon>Betaproteobacteria</taxon>
        <taxon>Burkholderiales</taxon>
        <taxon>Comamonadaceae</taxon>
        <taxon>Ramlibacter</taxon>
    </lineage>
</organism>
<reference evidence="4" key="1">
    <citation type="submission" date="2020-08" db="EMBL/GenBank/DDBJ databases">
        <title>Ramlibacter sp. GTP1 16S ribosomal RNA gene genome sequencing and assembly.</title>
        <authorList>
            <person name="Kang M."/>
        </authorList>
    </citation>
    <scope>NUCLEOTIDE SEQUENCE</scope>
    <source>
        <strain evidence="4">GTP1</strain>
    </source>
</reference>
<name>A0A923M8A0_9BURK</name>
<feature type="transmembrane region" description="Helical" evidence="1">
    <location>
        <begin position="78"/>
        <end position="104"/>
    </location>
</feature>
<dbReference type="Pfam" id="PF02518">
    <property type="entry name" value="HATPase_c"/>
    <property type="match status" value="1"/>
</dbReference>
<dbReference type="EMBL" id="JACORU010000002">
    <property type="protein sequence ID" value="MBC5764604.1"/>
    <property type="molecule type" value="Genomic_DNA"/>
</dbReference>
<dbReference type="PANTHER" id="PTHR34220:SF7">
    <property type="entry name" value="SENSOR HISTIDINE KINASE YPDA"/>
    <property type="match status" value="1"/>
</dbReference>
<evidence type="ECO:0000259" key="2">
    <source>
        <dbReference type="Pfam" id="PF02518"/>
    </source>
</evidence>
<feature type="domain" description="Histidine kinase/HSP90-like ATPase" evidence="2">
    <location>
        <begin position="264"/>
        <end position="361"/>
    </location>
</feature>
<dbReference type="SUPFAM" id="SSF55874">
    <property type="entry name" value="ATPase domain of HSP90 chaperone/DNA topoisomerase II/histidine kinase"/>
    <property type="match status" value="1"/>
</dbReference>
<dbReference type="RefSeq" id="WP_187081063.1">
    <property type="nucleotide sequence ID" value="NZ_JACORU010000002.1"/>
</dbReference>
<sequence length="362" mass="39345">MHPKDPASTTRVTWAYVGGCVLAWLLHILANLDTQRGTWSAWEAIYQATWALWPAALLGALLFPWVRWLDARALSLPALVAAHTGAALLFGAAWQLLDFAGLWLAFGPEHAGANLRKALLSREIVGLVVYAGIAIGFTAVLQARRARAGLIAAAQAEADLARAELAAITGKLNPHFLFNTLNSVIVLTRKDPQRAEQALHQFSDMLRYVLATQREAKDRVSLQDELDFVRNYLALESLRLGPRLQVDWSLDPDTLQDEVPPLTLQPLVENAIVHGVAPRKQGGRVGIVSERDAAEGVLHLCVQDDGAGCDPSKLDAAEGRSGIGLSALRRRFALDFGGRARMSISTAPDAGFRVDLWIPQPA</sequence>
<dbReference type="AlphaFoldDB" id="A0A923M8A0"/>
<dbReference type="Proteomes" id="UP000596827">
    <property type="component" value="Unassembled WGS sequence"/>
</dbReference>
<comment type="caution">
    <text evidence="4">The sequence shown here is derived from an EMBL/GenBank/DDBJ whole genome shotgun (WGS) entry which is preliminary data.</text>
</comment>
<dbReference type="Gene3D" id="3.30.565.10">
    <property type="entry name" value="Histidine kinase-like ATPase, C-terminal domain"/>
    <property type="match status" value="1"/>
</dbReference>
<feature type="domain" description="Signal transduction histidine kinase internal region" evidence="3">
    <location>
        <begin position="163"/>
        <end position="244"/>
    </location>
</feature>
<accession>A0A923M8A0</accession>
<dbReference type="InterPro" id="IPR003594">
    <property type="entry name" value="HATPase_dom"/>
</dbReference>
<gene>
    <name evidence="4" type="ORF">H8R02_09100</name>
</gene>
<keyword evidence="4" id="KW-0418">Kinase</keyword>
<dbReference type="GO" id="GO:0000155">
    <property type="term" value="F:phosphorelay sensor kinase activity"/>
    <property type="evidence" value="ECO:0007669"/>
    <property type="project" value="InterPro"/>
</dbReference>
<dbReference type="InterPro" id="IPR050640">
    <property type="entry name" value="Bact_2-comp_sensor_kinase"/>
</dbReference>
<dbReference type="InterPro" id="IPR010559">
    <property type="entry name" value="Sig_transdc_His_kin_internal"/>
</dbReference>
<keyword evidence="1" id="KW-1133">Transmembrane helix</keyword>
<keyword evidence="1" id="KW-0472">Membrane</keyword>
<dbReference type="Pfam" id="PF06580">
    <property type="entry name" value="His_kinase"/>
    <property type="match status" value="1"/>
</dbReference>
<proteinExistence type="predicted"/>
<dbReference type="GO" id="GO:0016020">
    <property type="term" value="C:membrane"/>
    <property type="evidence" value="ECO:0007669"/>
    <property type="project" value="InterPro"/>
</dbReference>
<evidence type="ECO:0000313" key="5">
    <source>
        <dbReference type="Proteomes" id="UP000596827"/>
    </source>
</evidence>
<keyword evidence="5" id="KW-1185">Reference proteome</keyword>
<evidence type="ECO:0000256" key="1">
    <source>
        <dbReference type="SAM" id="Phobius"/>
    </source>
</evidence>
<feature type="transmembrane region" description="Helical" evidence="1">
    <location>
        <begin position="124"/>
        <end position="141"/>
    </location>
</feature>
<keyword evidence="1" id="KW-0812">Transmembrane</keyword>
<dbReference type="InterPro" id="IPR036890">
    <property type="entry name" value="HATPase_C_sf"/>
</dbReference>
<protein>
    <submittedName>
        <fullName evidence="4">Histidine kinase</fullName>
    </submittedName>
</protein>
<evidence type="ECO:0000259" key="3">
    <source>
        <dbReference type="Pfam" id="PF06580"/>
    </source>
</evidence>
<feature type="transmembrane region" description="Helical" evidence="1">
    <location>
        <begin position="44"/>
        <end position="66"/>
    </location>
</feature>